<accession>A0A0P7H814</accession>
<dbReference type="InterPro" id="IPR057175">
    <property type="entry name" value="DUF7853"/>
</dbReference>
<evidence type="ECO:0000256" key="1">
    <source>
        <dbReference type="SAM" id="MobiDB-lite"/>
    </source>
</evidence>
<evidence type="ECO:0000313" key="2">
    <source>
        <dbReference type="EMBL" id="KPN29609.1"/>
    </source>
</evidence>
<dbReference type="AlphaFoldDB" id="A0A0P7H814"/>
<sequence length="119" mass="13027">MADPKHDDGARLDLGDEEQWVLHAALLQYLDERTDEATESTPDDHGFPDPPAGEDEPPAGEKSAAAIDLLDALEGEEPLRLDREALLLVRELLSEYLAGAPLRDRATCRSVLAAVRDEL</sequence>
<proteinExistence type="predicted"/>
<reference evidence="3" key="1">
    <citation type="submission" date="2013-11" db="EMBL/GenBank/DDBJ databases">
        <authorList>
            <person name="Hoang H.T."/>
            <person name="Killian M.L."/>
            <person name="Madson D.M."/>
            <person name="Arruda P.H.E."/>
            <person name="Sun D."/>
            <person name="Schwartz K.J."/>
            <person name="Yoon K."/>
        </authorList>
    </citation>
    <scope>NUCLEOTIDE SEQUENCE [LARGE SCALE GENOMIC DNA]</scope>
    <source>
        <strain evidence="3">CDK2</strain>
    </source>
</reference>
<organism evidence="2 3">
    <name type="scientific">Halolamina pelagica</name>
    <dbReference type="NCBI Taxonomy" id="699431"/>
    <lineage>
        <taxon>Archaea</taxon>
        <taxon>Methanobacteriati</taxon>
        <taxon>Methanobacteriota</taxon>
        <taxon>Stenosarchaea group</taxon>
        <taxon>Halobacteria</taxon>
        <taxon>Halobacteriales</taxon>
        <taxon>Haloferacaceae</taxon>
    </lineage>
</organism>
<feature type="compositionally biased region" description="Basic and acidic residues" evidence="1">
    <location>
        <begin position="31"/>
        <end position="47"/>
    </location>
</feature>
<dbReference type="STRING" id="699431.SY89_00323"/>
<gene>
    <name evidence="2" type="ORF">SY89_00323</name>
</gene>
<dbReference type="Proteomes" id="UP000050535">
    <property type="component" value="Unassembled WGS sequence"/>
</dbReference>
<dbReference type="Pfam" id="PF25251">
    <property type="entry name" value="DUF7853"/>
    <property type="match status" value="1"/>
</dbReference>
<evidence type="ECO:0000313" key="3">
    <source>
        <dbReference type="Proteomes" id="UP000050535"/>
    </source>
</evidence>
<dbReference type="RefSeq" id="WP_054582867.1">
    <property type="nucleotide sequence ID" value="NZ_LGUC01000001.1"/>
</dbReference>
<name>A0A0P7H814_9EURY</name>
<dbReference type="EMBL" id="LGUC01000001">
    <property type="protein sequence ID" value="KPN29609.1"/>
    <property type="molecule type" value="Genomic_DNA"/>
</dbReference>
<protein>
    <submittedName>
        <fullName evidence="2">Uncharacterized protein</fullName>
    </submittedName>
</protein>
<comment type="caution">
    <text evidence="2">The sequence shown here is derived from an EMBL/GenBank/DDBJ whole genome shotgun (WGS) entry which is preliminary data.</text>
</comment>
<keyword evidence="3" id="KW-1185">Reference proteome</keyword>
<dbReference type="OrthoDB" id="205738at2157"/>
<feature type="region of interest" description="Disordered" evidence="1">
    <location>
        <begin position="31"/>
        <end position="62"/>
    </location>
</feature>